<proteinExistence type="predicted"/>
<sequence>MPRNVPLIITSCVPKTNKIEPKVLFPLFNAPLFRRHGLLEHANLSSNLRSTERQPVKINQGKTGGLFITGKLQPLGGTPPGLELRSNYRAF</sequence>
<protein>
    <submittedName>
        <fullName evidence="1">Uncharacterized protein</fullName>
    </submittedName>
</protein>
<keyword evidence="2" id="KW-1185">Reference proteome</keyword>
<name>A0AAV6TDB5_9ARAC</name>
<evidence type="ECO:0000313" key="2">
    <source>
        <dbReference type="Proteomes" id="UP000827092"/>
    </source>
</evidence>
<comment type="caution">
    <text evidence="1">The sequence shown here is derived from an EMBL/GenBank/DDBJ whole genome shotgun (WGS) entry which is preliminary data.</text>
</comment>
<organism evidence="1 2">
    <name type="scientific">Oedothorax gibbosus</name>
    <dbReference type="NCBI Taxonomy" id="931172"/>
    <lineage>
        <taxon>Eukaryota</taxon>
        <taxon>Metazoa</taxon>
        <taxon>Ecdysozoa</taxon>
        <taxon>Arthropoda</taxon>
        <taxon>Chelicerata</taxon>
        <taxon>Arachnida</taxon>
        <taxon>Araneae</taxon>
        <taxon>Araneomorphae</taxon>
        <taxon>Entelegynae</taxon>
        <taxon>Araneoidea</taxon>
        <taxon>Linyphiidae</taxon>
        <taxon>Erigoninae</taxon>
        <taxon>Oedothorax</taxon>
    </lineage>
</organism>
<gene>
    <name evidence="1" type="ORF">JTE90_029018</name>
</gene>
<dbReference type="AlphaFoldDB" id="A0AAV6TDB5"/>
<dbReference type="Proteomes" id="UP000827092">
    <property type="component" value="Unassembled WGS sequence"/>
</dbReference>
<evidence type="ECO:0000313" key="1">
    <source>
        <dbReference type="EMBL" id="KAG8155910.1"/>
    </source>
</evidence>
<accession>A0AAV6TDB5</accession>
<reference evidence="1 2" key="1">
    <citation type="journal article" date="2022" name="Nat. Ecol. Evol.">
        <title>A masculinizing supergene underlies an exaggerated male reproductive morph in a spider.</title>
        <authorList>
            <person name="Hendrickx F."/>
            <person name="De Corte Z."/>
            <person name="Sonet G."/>
            <person name="Van Belleghem S.M."/>
            <person name="Kostlbacher S."/>
            <person name="Vangestel C."/>
        </authorList>
    </citation>
    <scope>NUCLEOTIDE SEQUENCE [LARGE SCALE GENOMIC DNA]</scope>
    <source>
        <strain evidence="1">W744_W776</strain>
    </source>
</reference>
<dbReference type="EMBL" id="JAFNEN010006471">
    <property type="protein sequence ID" value="KAG8155910.1"/>
    <property type="molecule type" value="Genomic_DNA"/>
</dbReference>